<dbReference type="InterPro" id="IPR015942">
    <property type="entry name" value="Asp/Glu/hydantoin_racemase"/>
</dbReference>
<dbReference type="InterPro" id="IPR004380">
    <property type="entry name" value="Asp_race"/>
</dbReference>
<name>A0A7T7MB48_9ACTO</name>
<dbReference type="GO" id="GO:0047661">
    <property type="term" value="F:amino-acid racemase activity"/>
    <property type="evidence" value="ECO:0007669"/>
    <property type="project" value="InterPro"/>
</dbReference>
<accession>A0A7T7MB48</accession>
<dbReference type="InterPro" id="IPR001920">
    <property type="entry name" value="Asp/Glu_race"/>
</dbReference>
<evidence type="ECO:0000313" key="3">
    <source>
        <dbReference type="EMBL" id="QQM68153.1"/>
    </source>
</evidence>
<gene>
    <name evidence="3" type="ORF">JG540_04825</name>
</gene>
<dbReference type="SUPFAM" id="SSF53681">
    <property type="entry name" value="Aspartate/glutamate racemase"/>
    <property type="match status" value="2"/>
</dbReference>
<evidence type="ECO:0000256" key="1">
    <source>
        <dbReference type="ARBA" id="ARBA00007847"/>
    </source>
</evidence>
<protein>
    <submittedName>
        <fullName evidence="3">Amino acid racemase</fullName>
        <ecNumber evidence="3">5.1.1.-</ecNumber>
    </submittedName>
</protein>
<reference evidence="3 4" key="1">
    <citation type="submission" date="2020-12" db="EMBL/GenBank/DDBJ databases">
        <authorList>
            <person name="Zhou J."/>
        </authorList>
    </citation>
    <scope>NUCLEOTIDE SEQUENCE [LARGE SCALE GENOMIC DNA]</scope>
    <source>
        <strain evidence="3 4">CCUG 61299</strain>
    </source>
</reference>
<dbReference type="NCBIfam" id="TIGR00035">
    <property type="entry name" value="asp_race"/>
    <property type="match status" value="1"/>
</dbReference>
<dbReference type="EMBL" id="CP066802">
    <property type="protein sequence ID" value="QQM68153.1"/>
    <property type="molecule type" value="Genomic_DNA"/>
</dbReference>
<evidence type="ECO:0000313" key="4">
    <source>
        <dbReference type="Proteomes" id="UP000595895"/>
    </source>
</evidence>
<sequence length="237" mass="24940">MSVRQRRTAGVLGGLGPLATIEFMSMVAARTVARVEQEHADLVVTQRSSTPDRTAAILGRGPSPAPVMAADARRLEAAGAEFIVIPCNTASRFLGAVEQAVSIPVLSIVEETLAEVRRRLPQARRIGLMATDGTLSSRVYHDAAAQAGLEVLVPDETTQARVMAMIYEGVKVGRPVPRQELMACVEVLLGAGADAVVTGCTELSVLCSRYGADSGQVVDSLAALARRTVLECGCELA</sequence>
<dbReference type="RefSeq" id="WP_200277692.1">
    <property type="nucleotide sequence ID" value="NZ_CP066802.1"/>
</dbReference>
<dbReference type="AlphaFoldDB" id="A0A7T7MB48"/>
<dbReference type="EC" id="5.1.1.-" evidence="3"/>
<organism evidence="3 4">
    <name type="scientific">Actinomyces weissii</name>
    <dbReference type="NCBI Taxonomy" id="675090"/>
    <lineage>
        <taxon>Bacteria</taxon>
        <taxon>Bacillati</taxon>
        <taxon>Actinomycetota</taxon>
        <taxon>Actinomycetes</taxon>
        <taxon>Actinomycetales</taxon>
        <taxon>Actinomycetaceae</taxon>
        <taxon>Actinomyces</taxon>
    </lineage>
</organism>
<proteinExistence type="inferred from homology"/>
<keyword evidence="4" id="KW-1185">Reference proteome</keyword>
<dbReference type="KEGG" id="awe:JG540_04825"/>
<evidence type="ECO:0000256" key="2">
    <source>
        <dbReference type="ARBA" id="ARBA00023235"/>
    </source>
</evidence>
<dbReference type="PANTHER" id="PTHR21198">
    <property type="entry name" value="GLUTAMATE RACEMASE"/>
    <property type="match status" value="1"/>
</dbReference>
<keyword evidence="2 3" id="KW-0413">Isomerase</keyword>
<dbReference type="Pfam" id="PF01177">
    <property type="entry name" value="Asp_Glu_race"/>
    <property type="match status" value="1"/>
</dbReference>
<dbReference type="Gene3D" id="3.40.50.1860">
    <property type="match status" value="2"/>
</dbReference>
<comment type="similarity">
    <text evidence="1">Belongs to the aspartate/glutamate racemases family.</text>
</comment>
<dbReference type="Proteomes" id="UP000595895">
    <property type="component" value="Chromosome"/>
</dbReference>
<dbReference type="PANTHER" id="PTHR21198:SF7">
    <property type="entry name" value="ASPARTATE-GLUTAMATE RACEMASE FAMILY"/>
    <property type="match status" value="1"/>
</dbReference>